<comment type="similarity">
    <text evidence="1">Belongs to the LysR transcriptional regulatory family.</text>
</comment>
<dbReference type="Pfam" id="PF00126">
    <property type="entry name" value="HTH_1"/>
    <property type="match status" value="1"/>
</dbReference>
<proteinExistence type="inferred from homology"/>
<gene>
    <name evidence="6" type="ORF">BALG_02608</name>
</gene>
<accession>A0A0E1WWP7</accession>
<dbReference type="GO" id="GO:0003700">
    <property type="term" value="F:DNA-binding transcription factor activity"/>
    <property type="evidence" value="ECO:0007669"/>
    <property type="project" value="InterPro"/>
</dbReference>
<dbReference type="Pfam" id="PF03466">
    <property type="entry name" value="LysR_substrate"/>
    <property type="match status" value="1"/>
</dbReference>
<dbReference type="InterPro" id="IPR005119">
    <property type="entry name" value="LysR_subst-bd"/>
</dbReference>
<dbReference type="Proteomes" id="UP000004659">
    <property type="component" value="Unassembled WGS sequence"/>
</dbReference>
<dbReference type="PANTHER" id="PTHR30537">
    <property type="entry name" value="HTH-TYPE TRANSCRIPTIONAL REGULATOR"/>
    <property type="match status" value="1"/>
</dbReference>
<keyword evidence="3" id="KW-0238">DNA-binding</keyword>
<dbReference type="EMBL" id="EQ999534">
    <property type="protein sequence ID" value="EEZ29255.1"/>
    <property type="molecule type" value="Genomic_DNA"/>
</dbReference>
<dbReference type="HOGENOM" id="CLU_039613_37_4_5"/>
<dbReference type="Gene3D" id="1.10.10.10">
    <property type="entry name" value="Winged helix-like DNA-binding domain superfamily/Winged helix DNA-binding domain"/>
    <property type="match status" value="1"/>
</dbReference>
<evidence type="ECO:0000256" key="3">
    <source>
        <dbReference type="ARBA" id="ARBA00023125"/>
    </source>
</evidence>
<evidence type="ECO:0000259" key="5">
    <source>
        <dbReference type="PROSITE" id="PS50931"/>
    </source>
</evidence>
<evidence type="ECO:0000313" key="6">
    <source>
        <dbReference type="EMBL" id="EEZ29255.1"/>
    </source>
</evidence>
<dbReference type="SUPFAM" id="SSF53850">
    <property type="entry name" value="Periplasmic binding protein-like II"/>
    <property type="match status" value="1"/>
</dbReference>
<organism evidence="6">
    <name type="scientific">Brucella pinnipedialis M292/94/1</name>
    <dbReference type="NCBI Taxonomy" id="520462"/>
    <lineage>
        <taxon>Bacteria</taxon>
        <taxon>Pseudomonadati</taxon>
        <taxon>Pseudomonadota</taxon>
        <taxon>Alphaproteobacteria</taxon>
        <taxon>Hyphomicrobiales</taxon>
        <taxon>Brucellaceae</taxon>
        <taxon>Brucella/Ochrobactrum group</taxon>
        <taxon>Brucella</taxon>
    </lineage>
</organism>
<feature type="domain" description="HTH lysR-type" evidence="5">
    <location>
        <begin position="3"/>
        <end position="60"/>
    </location>
</feature>
<sequence length="295" mass="33081">MRFNLRALQAFEAVSRHLSVLKAAEELGITSSAVSHQLRILTEDLGYNLIEREGRNIVLTERGLQFARHLQDAFRHVQLAMVEGRSVQNDRVRIAACSSFCQGFLIDLVADTIAQEGGYEIDMRMYANDPQLASVVADIFVTSDDIPQGYWATDLFTEQLVAVCTPACRDEELKTRSVPFIKNEALELTGECRWLLYKQELPETELPVENRLILRTSHFILALEMANRGLGMALVPDFLARAGLQSGELVQLYPAVIPSGRKYKICCRPSLRTKPPYSQAIRQIILATSPEARSA</sequence>
<dbReference type="InterPro" id="IPR036390">
    <property type="entry name" value="WH_DNA-bd_sf"/>
</dbReference>
<dbReference type="RefSeq" id="WP_006162137.1">
    <property type="nucleotide sequence ID" value="NZ_EQ999534.1"/>
</dbReference>
<dbReference type="PROSITE" id="PS50931">
    <property type="entry name" value="HTH_LYSR"/>
    <property type="match status" value="1"/>
</dbReference>
<name>A0A0E1WWP7_9HYPH</name>
<evidence type="ECO:0000256" key="4">
    <source>
        <dbReference type="ARBA" id="ARBA00023163"/>
    </source>
</evidence>
<dbReference type="GO" id="GO:0006351">
    <property type="term" value="P:DNA-templated transcription"/>
    <property type="evidence" value="ECO:0007669"/>
    <property type="project" value="TreeGrafter"/>
</dbReference>
<dbReference type="PANTHER" id="PTHR30537:SF26">
    <property type="entry name" value="GLYCINE CLEAVAGE SYSTEM TRANSCRIPTIONAL ACTIVATOR"/>
    <property type="match status" value="1"/>
</dbReference>
<dbReference type="AlphaFoldDB" id="A0A0E1WWP7"/>
<dbReference type="InterPro" id="IPR036388">
    <property type="entry name" value="WH-like_DNA-bd_sf"/>
</dbReference>
<dbReference type="GO" id="GO:0043565">
    <property type="term" value="F:sequence-specific DNA binding"/>
    <property type="evidence" value="ECO:0007669"/>
    <property type="project" value="TreeGrafter"/>
</dbReference>
<dbReference type="SUPFAM" id="SSF46785">
    <property type="entry name" value="Winged helix' DNA-binding domain"/>
    <property type="match status" value="1"/>
</dbReference>
<evidence type="ECO:0000256" key="1">
    <source>
        <dbReference type="ARBA" id="ARBA00009437"/>
    </source>
</evidence>
<reference evidence="6" key="1">
    <citation type="submission" date="2009-01" db="EMBL/GenBank/DDBJ databases">
        <title>The Genome Sequence of Brucella pinnipedialis M292/94/1.</title>
        <authorList>
            <consortium name="The Broad Institute Genome Sequencing Platform"/>
            <person name="Ward D."/>
            <person name="Young S.K."/>
            <person name="Kodira C.D."/>
            <person name="Zeng Q."/>
            <person name="Koehrsen M."/>
            <person name="Alvarado L."/>
            <person name="Berlin A."/>
            <person name="Borenstein D."/>
            <person name="Chen Z."/>
            <person name="Engels R."/>
            <person name="Freedman E."/>
            <person name="Gellesch M."/>
            <person name="Goldberg J."/>
            <person name="Griggs A."/>
            <person name="Gujja S."/>
            <person name="Heiman D."/>
            <person name="Hepburn T."/>
            <person name="Howarth C."/>
            <person name="Jen D."/>
            <person name="Larson L."/>
            <person name="Lewis B."/>
            <person name="Mehta T."/>
            <person name="Park D."/>
            <person name="Pearson M."/>
            <person name="Roberts A."/>
            <person name="Saif S."/>
            <person name="Shea T."/>
            <person name="Shenoy N."/>
            <person name="Sisk P."/>
            <person name="Stolte C."/>
            <person name="Sykes S."/>
            <person name="Walk T."/>
            <person name="White J."/>
            <person name="Yandava C."/>
            <person name="Whatmore A.M."/>
            <person name="Perrett L.L."/>
            <person name="O'Callaghan D."/>
            <person name="Nusbaum C."/>
            <person name="Galagan J."/>
            <person name="Birren B."/>
        </authorList>
    </citation>
    <scope>NUCLEOTIDE SEQUENCE [LARGE SCALE GENOMIC DNA]</scope>
    <source>
        <strain evidence="6">M292/94/1</strain>
    </source>
</reference>
<evidence type="ECO:0000256" key="2">
    <source>
        <dbReference type="ARBA" id="ARBA00023015"/>
    </source>
</evidence>
<dbReference type="InterPro" id="IPR058163">
    <property type="entry name" value="LysR-type_TF_proteobact-type"/>
</dbReference>
<keyword evidence="2" id="KW-0805">Transcription regulation</keyword>
<dbReference type="InterPro" id="IPR000847">
    <property type="entry name" value="LysR_HTH_N"/>
</dbReference>
<dbReference type="Gene3D" id="3.40.190.290">
    <property type="match status" value="1"/>
</dbReference>
<protein>
    <submittedName>
        <fullName evidence="6">Transcriptional regulator</fullName>
    </submittedName>
</protein>
<keyword evidence="4" id="KW-0804">Transcription</keyword>